<dbReference type="GO" id="GO:0015074">
    <property type="term" value="P:DNA integration"/>
    <property type="evidence" value="ECO:0007669"/>
    <property type="project" value="InterPro"/>
</dbReference>
<sequence length="195" mass="22426">MATTLPIEDRDKVIEMLDYLRARNPRDALLFQTGVNTILRIGDLLRLTARTVMDPGPIVKIRKYLDIKEQKTGKYNRIIITSTLSPILKAYVERYIGPDPDHYLFYRMKDNKDVNIPITRDWASKILCRAAIACGVENFNTQSMRKTHALHVYKATNHDIALVQAMLKHSSPAVTLRYIGITQHKMDRAKEVISF</sequence>
<dbReference type="GO" id="GO:0003677">
    <property type="term" value="F:DNA binding"/>
    <property type="evidence" value="ECO:0007669"/>
    <property type="project" value="InterPro"/>
</dbReference>
<evidence type="ECO:0000256" key="1">
    <source>
        <dbReference type="ARBA" id="ARBA00023172"/>
    </source>
</evidence>
<feature type="domain" description="Tyr recombinase" evidence="2">
    <location>
        <begin position="1"/>
        <end position="191"/>
    </location>
</feature>
<evidence type="ECO:0000259" key="2">
    <source>
        <dbReference type="PROSITE" id="PS51898"/>
    </source>
</evidence>
<dbReference type="InterPro" id="IPR011010">
    <property type="entry name" value="DNA_brk_join_enz"/>
</dbReference>
<dbReference type="GO" id="GO:0006310">
    <property type="term" value="P:DNA recombination"/>
    <property type="evidence" value="ECO:0007669"/>
    <property type="project" value="UniProtKB-KW"/>
</dbReference>
<name>A0A0F9DMU3_9ZZZZ</name>
<keyword evidence="1" id="KW-0233">DNA recombination</keyword>
<gene>
    <name evidence="3" type="ORF">LCGC14_2179130</name>
</gene>
<dbReference type="SUPFAM" id="SSF56349">
    <property type="entry name" value="DNA breaking-rejoining enzymes"/>
    <property type="match status" value="1"/>
</dbReference>
<dbReference type="PANTHER" id="PTHR30349">
    <property type="entry name" value="PHAGE INTEGRASE-RELATED"/>
    <property type="match status" value="1"/>
</dbReference>
<protein>
    <recommendedName>
        <fullName evidence="2">Tyr recombinase domain-containing protein</fullName>
    </recommendedName>
</protein>
<organism evidence="3">
    <name type="scientific">marine sediment metagenome</name>
    <dbReference type="NCBI Taxonomy" id="412755"/>
    <lineage>
        <taxon>unclassified sequences</taxon>
        <taxon>metagenomes</taxon>
        <taxon>ecological metagenomes</taxon>
    </lineage>
</organism>
<dbReference type="PANTHER" id="PTHR30349:SF82">
    <property type="entry name" value="INTEGRASE_RECOMBINASE YOEC-RELATED"/>
    <property type="match status" value="1"/>
</dbReference>
<proteinExistence type="predicted"/>
<dbReference type="InterPro" id="IPR013762">
    <property type="entry name" value="Integrase-like_cat_sf"/>
</dbReference>
<comment type="caution">
    <text evidence="3">The sequence shown here is derived from an EMBL/GenBank/DDBJ whole genome shotgun (WGS) entry which is preliminary data.</text>
</comment>
<reference evidence="3" key="1">
    <citation type="journal article" date="2015" name="Nature">
        <title>Complex archaea that bridge the gap between prokaryotes and eukaryotes.</title>
        <authorList>
            <person name="Spang A."/>
            <person name="Saw J.H."/>
            <person name="Jorgensen S.L."/>
            <person name="Zaremba-Niedzwiedzka K."/>
            <person name="Martijn J."/>
            <person name="Lind A.E."/>
            <person name="van Eijk R."/>
            <person name="Schleper C."/>
            <person name="Guy L."/>
            <person name="Ettema T.J."/>
        </authorList>
    </citation>
    <scope>NUCLEOTIDE SEQUENCE</scope>
</reference>
<evidence type="ECO:0000313" key="3">
    <source>
        <dbReference type="EMBL" id="KKL63039.1"/>
    </source>
</evidence>
<dbReference type="EMBL" id="LAZR01028298">
    <property type="protein sequence ID" value="KKL63039.1"/>
    <property type="molecule type" value="Genomic_DNA"/>
</dbReference>
<dbReference type="PROSITE" id="PS51898">
    <property type="entry name" value="TYR_RECOMBINASE"/>
    <property type="match status" value="1"/>
</dbReference>
<dbReference type="InterPro" id="IPR002104">
    <property type="entry name" value="Integrase_catalytic"/>
</dbReference>
<dbReference type="Gene3D" id="1.10.443.10">
    <property type="entry name" value="Intergrase catalytic core"/>
    <property type="match status" value="1"/>
</dbReference>
<accession>A0A0F9DMU3</accession>
<dbReference type="InterPro" id="IPR050090">
    <property type="entry name" value="Tyrosine_recombinase_XerCD"/>
</dbReference>
<dbReference type="AlphaFoldDB" id="A0A0F9DMU3"/>
<dbReference type="Pfam" id="PF00589">
    <property type="entry name" value="Phage_integrase"/>
    <property type="match status" value="1"/>
</dbReference>